<dbReference type="EMBL" id="JAHFXS010000051">
    <property type="protein sequence ID" value="KAG9990028.1"/>
    <property type="molecule type" value="Genomic_DNA"/>
</dbReference>
<keyword evidence="4" id="KW-1185">Reference proteome</keyword>
<evidence type="ECO:0000313" key="4">
    <source>
        <dbReference type="Proteomes" id="UP000729357"/>
    </source>
</evidence>
<feature type="domain" description="BZIP" evidence="2">
    <location>
        <begin position="135"/>
        <end position="198"/>
    </location>
</feature>
<evidence type="ECO:0000259" key="2">
    <source>
        <dbReference type="PROSITE" id="PS50217"/>
    </source>
</evidence>
<accession>A0A9P8G398</accession>
<proteinExistence type="predicted"/>
<dbReference type="GO" id="GO:0003700">
    <property type="term" value="F:DNA-binding transcription factor activity"/>
    <property type="evidence" value="ECO:0007669"/>
    <property type="project" value="InterPro"/>
</dbReference>
<comment type="caution">
    <text evidence="3">The sequence shown here is derived from an EMBL/GenBank/DDBJ whole genome shotgun (WGS) entry which is preliminary data.</text>
</comment>
<sequence length="227" mass="25868">MSDMEPTFKTTLDCKDSYDSTSPFGLTTMDDDFFQIEAAFALMYPTDHLRALSSTFLQSPDSIPSLLPDPLPLTQPTSASLESWNNQTTFQTTLLRKPEVNAETTLEKPRQVTKTRPRGRPRKDLSRKETTPPPSDNVDRYRAKNRRASARCREKERSQAAALEEAFQEQNKRNLELKQTTAALREELYGLQMQALQHGGCCCEDVQGYNQRRAQSIAVAWDLWRCA</sequence>
<dbReference type="AlphaFoldDB" id="A0A9P8G398"/>
<dbReference type="InterPro" id="IPR046347">
    <property type="entry name" value="bZIP_sf"/>
</dbReference>
<name>A0A9P8G398_AURME</name>
<evidence type="ECO:0000256" key="1">
    <source>
        <dbReference type="SAM" id="MobiDB-lite"/>
    </source>
</evidence>
<feature type="region of interest" description="Disordered" evidence="1">
    <location>
        <begin position="95"/>
        <end position="153"/>
    </location>
</feature>
<feature type="compositionally biased region" description="Basic residues" evidence="1">
    <location>
        <begin position="111"/>
        <end position="121"/>
    </location>
</feature>
<dbReference type="SUPFAM" id="SSF57959">
    <property type="entry name" value="Leucine zipper domain"/>
    <property type="match status" value="1"/>
</dbReference>
<dbReference type="PROSITE" id="PS00036">
    <property type="entry name" value="BZIP_BASIC"/>
    <property type="match status" value="1"/>
</dbReference>
<gene>
    <name evidence="3" type="ORF">KCU98_g1451</name>
</gene>
<organism evidence="3 4">
    <name type="scientific">Aureobasidium melanogenum</name>
    <name type="common">Aureobasidium pullulans var. melanogenum</name>
    <dbReference type="NCBI Taxonomy" id="46634"/>
    <lineage>
        <taxon>Eukaryota</taxon>
        <taxon>Fungi</taxon>
        <taxon>Dikarya</taxon>
        <taxon>Ascomycota</taxon>
        <taxon>Pezizomycotina</taxon>
        <taxon>Dothideomycetes</taxon>
        <taxon>Dothideomycetidae</taxon>
        <taxon>Dothideales</taxon>
        <taxon>Saccotheciaceae</taxon>
        <taxon>Aureobasidium</taxon>
    </lineage>
</organism>
<dbReference type="InterPro" id="IPR004827">
    <property type="entry name" value="bZIP"/>
</dbReference>
<reference evidence="3" key="2">
    <citation type="submission" date="2021-08" db="EMBL/GenBank/DDBJ databases">
        <authorList>
            <person name="Gostincar C."/>
            <person name="Sun X."/>
            <person name="Song Z."/>
            <person name="Gunde-Cimerman N."/>
        </authorList>
    </citation>
    <scope>NUCLEOTIDE SEQUENCE</scope>
    <source>
        <strain evidence="3">EXF-9298</strain>
    </source>
</reference>
<dbReference type="PROSITE" id="PS50217">
    <property type="entry name" value="BZIP"/>
    <property type="match status" value="1"/>
</dbReference>
<dbReference type="Pfam" id="PF07716">
    <property type="entry name" value="bZIP_2"/>
    <property type="match status" value="1"/>
</dbReference>
<feature type="compositionally biased region" description="Basic and acidic residues" evidence="1">
    <location>
        <begin position="96"/>
        <end position="110"/>
    </location>
</feature>
<reference evidence="3" key="1">
    <citation type="journal article" date="2021" name="J Fungi (Basel)">
        <title>Virulence traits and population genomics of the black yeast Aureobasidium melanogenum.</title>
        <authorList>
            <person name="Cernosa A."/>
            <person name="Sun X."/>
            <person name="Gostincar C."/>
            <person name="Fang C."/>
            <person name="Gunde-Cimerman N."/>
            <person name="Song Z."/>
        </authorList>
    </citation>
    <scope>NUCLEOTIDE SEQUENCE</scope>
    <source>
        <strain evidence="3">EXF-9298</strain>
    </source>
</reference>
<feature type="non-terminal residue" evidence="3">
    <location>
        <position position="227"/>
    </location>
</feature>
<evidence type="ECO:0000313" key="3">
    <source>
        <dbReference type="EMBL" id="KAG9990028.1"/>
    </source>
</evidence>
<dbReference type="Proteomes" id="UP000729357">
    <property type="component" value="Unassembled WGS sequence"/>
</dbReference>
<protein>
    <recommendedName>
        <fullName evidence="2">BZIP domain-containing protein</fullName>
    </recommendedName>
</protein>
<dbReference type="Gene3D" id="1.20.5.170">
    <property type="match status" value="1"/>
</dbReference>